<dbReference type="RefSeq" id="WP_236499291.1">
    <property type="nucleotide sequence ID" value="NZ_CP091244.1"/>
</dbReference>
<dbReference type="EMBL" id="CP091244">
    <property type="protein sequence ID" value="UJS24661.1"/>
    <property type="molecule type" value="Genomic_DNA"/>
</dbReference>
<keyword evidence="6 8" id="KW-1133">Transmembrane helix</keyword>
<evidence type="ECO:0000256" key="7">
    <source>
        <dbReference type="ARBA" id="ARBA00023136"/>
    </source>
</evidence>
<dbReference type="PANTHER" id="PTHR30269">
    <property type="entry name" value="TRANSMEMBRANE PROTEIN YFCA"/>
    <property type="match status" value="1"/>
</dbReference>
<comment type="similarity">
    <text evidence="2 8">Belongs to the 4-toluene sulfonate uptake permease (TSUP) (TC 2.A.102) family.</text>
</comment>
<keyword evidence="3" id="KW-0813">Transport</keyword>
<feature type="transmembrane region" description="Helical" evidence="8">
    <location>
        <begin position="95"/>
        <end position="114"/>
    </location>
</feature>
<dbReference type="Proteomes" id="UP001054801">
    <property type="component" value="Chromosome"/>
</dbReference>
<evidence type="ECO:0000256" key="3">
    <source>
        <dbReference type="ARBA" id="ARBA00022448"/>
    </source>
</evidence>
<evidence type="ECO:0000256" key="5">
    <source>
        <dbReference type="ARBA" id="ARBA00022692"/>
    </source>
</evidence>
<feature type="transmembrane region" description="Helical" evidence="8">
    <location>
        <begin position="216"/>
        <end position="234"/>
    </location>
</feature>
<evidence type="ECO:0000313" key="9">
    <source>
        <dbReference type="EMBL" id="UJS24661.1"/>
    </source>
</evidence>
<evidence type="ECO:0000256" key="8">
    <source>
        <dbReference type="RuleBase" id="RU363041"/>
    </source>
</evidence>
<keyword evidence="7 8" id="KW-0472">Membrane</keyword>
<dbReference type="InterPro" id="IPR052017">
    <property type="entry name" value="TSUP"/>
</dbReference>
<keyword evidence="4 8" id="KW-1003">Cell membrane</keyword>
<feature type="transmembrane region" description="Helical" evidence="8">
    <location>
        <begin position="157"/>
        <end position="181"/>
    </location>
</feature>
<dbReference type="InterPro" id="IPR002781">
    <property type="entry name" value="TM_pro_TauE-like"/>
</dbReference>
<accession>A0ABY3SYW0</accession>
<dbReference type="Pfam" id="PF01925">
    <property type="entry name" value="TauE"/>
    <property type="match status" value="1"/>
</dbReference>
<evidence type="ECO:0000256" key="2">
    <source>
        <dbReference type="ARBA" id="ARBA00009142"/>
    </source>
</evidence>
<keyword evidence="10" id="KW-1185">Reference proteome</keyword>
<protein>
    <recommendedName>
        <fullName evidence="8">Probable membrane transporter protein</fullName>
    </recommendedName>
</protein>
<evidence type="ECO:0000256" key="6">
    <source>
        <dbReference type="ARBA" id="ARBA00022989"/>
    </source>
</evidence>
<dbReference type="PANTHER" id="PTHR30269:SF37">
    <property type="entry name" value="MEMBRANE TRANSPORTER PROTEIN"/>
    <property type="match status" value="1"/>
</dbReference>
<reference evidence="9" key="1">
    <citation type="journal article" date="2022" name="Microorganisms">
        <title>Two New Species of Filamentous Sulfur Bacteria of the Genus Thiothrix, Thiothrix winogradskyi sp. nov. and 'Candidatus Thiothrix sulfatifontis' sp. nov.</title>
        <authorList>
            <person name="Ravin N.V."/>
            <person name="Rossetti S."/>
            <person name="Beletsky A.V."/>
            <person name="Kadnikov V.V."/>
            <person name="Rudenko T.S."/>
            <person name="Smolyakov D.D."/>
            <person name="Moskvitina M.I."/>
            <person name="Gureeva M.V."/>
            <person name="Mardanov A.V."/>
            <person name="Grabovich M.Y."/>
        </authorList>
    </citation>
    <scope>NUCLEOTIDE SEQUENCE</scope>
    <source>
        <strain evidence="9">CT3</strain>
    </source>
</reference>
<gene>
    <name evidence="9" type="ORF">L2Y54_01110</name>
</gene>
<organism evidence="9 10">
    <name type="scientific">Thiothrix winogradskyi</name>
    <dbReference type="NCBI Taxonomy" id="96472"/>
    <lineage>
        <taxon>Bacteria</taxon>
        <taxon>Pseudomonadati</taxon>
        <taxon>Pseudomonadota</taxon>
        <taxon>Gammaproteobacteria</taxon>
        <taxon>Thiotrichales</taxon>
        <taxon>Thiotrichaceae</taxon>
        <taxon>Thiothrix</taxon>
    </lineage>
</organism>
<keyword evidence="5 8" id="KW-0812">Transmembrane</keyword>
<comment type="subcellular location">
    <subcellularLocation>
        <location evidence="1 8">Cell membrane</location>
        <topology evidence="1 8">Multi-pass membrane protein</topology>
    </subcellularLocation>
</comment>
<proteinExistence type="inferred from homology"/>
<evidence type="ECO:0000256" key="1">
    <source>
        <dbReference type="ARBA" id="ARBA00004651"/>
    </source>
</evidence>
<evidence type="ECO:0000313" key="10">
    <source>
        <dbReference type="Proteomes" id="UP001054801"/>
    </source>
</evidence>
<feature type="transmembrane region" description="Helical" evidence="8">
    <location>
        <begin position="187"/>
        <end position="204"/>
    </location>
</feature>
<name>A0ABY3SYW0_9GAMM</name>
<evidence type="ECO:0000256" key="4">
    <source>
        <dbReference type="ARBA" id="ARBA00022475"/>
    </source>
</evidence>
<sequence length="238" mass="25786">MGVELLLMLFAFLTSILTAVMGLGGGLILIALMPGLLPPVAIIPVHAATQLVSNTSRALFAWRDIRWEFMLAFVIGSLAGGLLAAKIATLLNLEYLPLLIAAFILFNVWGRGITFNNSPKGEFLTIGFVQTGMGMLSGTTGPLAQSTLVRKGLERDAIVATSAVFMSISHLIKLALFGFIGFSFAEYWAVMLAMIAAVIAGTWVGTRLRHRVPNEAFRLALKWLLTLLAVRIIVQTLW</sequence>
<feature type="transmembrane region" description="Helical" evidence="8">
    <location>
        <begin position="69"/>
        <end position="89"/>
    </location>
</feature>